<evidence type="ECO:0000313" key="3">
    <source>
        <dbReference type="Proteomes" id="UP000008827"/>
    </source>
</evidence>
<reference evidence="2" key="2">
    <citation type="submission" date="2018-02" db="UniProtKB">
        <authorList>
            <consortium name="EnsemblPlants"/>
        </authorList>
    </citation>
    <scope>IDENTIFICATION</scope>
    <source>
        <strain evidence="2">Williams 82</strain>
    </source>
</reference>
<reference evidence="1 2" key="1">
    <citation type="journal article" date="2010" name="Nature">
        <title>Genome sequence of the palaeopolyploid soybean.</title>
        <authorList>
            <person name="Schmutz J."/>
            <person name="Cannon S.B."/>
            <person name="Schlueter J."/>
            <person name="Ma J."/>
            <person name="Mitros T."/>
            <person name="Nelson W."/>
            <person name="Hyten D.L."/>
            <person name="Song Q."/>
            <person name="Thelen J.J."/>
            <person name="Cheng J."/>
            <person name="Xu D."/>
            <person name="Hellsten U."/>
            <person name="May G.D."/>
            <person name="Yu Y."/>
            <person name="Sakurai T."/>
            <person name="Umezawa T."/>
            <person name="Bhattacharyya M.K."/>
            <person name="Sandhu D."/>
            <person name="Valliyodan B."/>
            <person name="Lindquist E."/>
            <person name="Peto M."/>
            <person name="Grant D."/>
            <person name="Shu S."/>
            <person name="Goodstein D."/>
            <person name="Barry K."/>
            <person name="Futrell-Griggs M."/>
            <person name="Abernathy B."/>
            <person name="Du J."/>
            <person name="Tian Z."/>
            <person name="Zhu L."/>
            <person name="Gill N."/>
            <person name="Joshi T."/>
            <person name="Libault M."/>
            <person name="Sethuraman A."/>
            <person name="Zhang X.-C."/>
            <person name="Shinozaki K."/>
            <person name="Nguyen H.T."/>
            <person name="Wing R.A."/>
            <person name="Cregan P."/>
            <person name="Specht J."/>
            <person name="Grimwood J."/>
            <person name="Rokhsar D."/>
            <person name="Stacey G."/>
            <person name="Shoemaker R.C."/>
            <person name="Jackson S.A."/>
        </authorList>
    </citation>
    <scope>NUCLEOTIDE SEQUENCE</scope>
    <source>
        <strain evidence="2">cv. Williams 82</strain>
        <tissue evidence="1">Callus</tissue>
    </source>
</reference>
<dbReference type="EnsemblPlants" id="KRH74601">
    <property type="protein sequence ID" value="KRH74601"/>
    <property type="gene ID" value="GLYMA_01G030700"/>
</dbReference>
<dbReference type="EMBL" id="CM000834">
    <property type="protein sequence ID" value="KRH74601.1"/>
    <property type="molecule type" value="Genomic_DNA"/>
</dbReference>
<keyword evidence="3" id="KW-1185">Reference proteome</keyword>
<organism evidence="1">
    <name type="scientific">Glycine max</name>
    <name type="common">Soybean</name>
    <name type="synonym">Glycine hispida</name>
    <dbReference type="NCBI Taxonomy" id="3847"/>
    <lineage>
        <taxon>Eukaryota</taxon>
        <taxon>Viridiplantae</taxon>
        <taxon>Streptophyta</taxon>
        <taxon>Embryophyta</taxon>
        <taxon>Tracheophyta</taxon>
        <taxon>Spermatophyta</taxon>
        <taxon>Magnoliopsida</taxon>
        <taxon>eudicotyledons</taxon>
        <taxon>Gunneridae</taxon>
        <taxon>Pentapetalae</taxon>
        <taxon>rosids</taxon>
        <taxon>fabids</taxon>
        <taxon>Fabales</taxon>
        <taxon>Fabaceae</taxon>
        <taxon>Papilionoideae</taxon>
        <taxon>50 kb inversion clade</taxon>
        <taxon>NPAAA clade</taxon>
        <taxon>indigoferoid/millettioid clade</taxon>
        <taxon>Phaseoleae</taxon>
        <taxon>Glycine</taxon>
        <taxon>Glycine subgen. Soja</taxon>
    </lineage>
</organism>
<evidence type="ECO:0000313" key="2">
    <source>
        <dbReference type="EnsemblPlants" id="KRH74601"/>
    </source>
</evidence>
<accession>A0A0R0LB52</accession>
<gene>
    <name evidence="1" type="ORF">GLYMA_01G030700</name>
</gene>
<name>A0A0R0LB52_SOYBN</name>
<reference evidence="1" key="3">
    <citation type="submission" date="2018-07" db="EMBL/GenBank/DDBJ databases">
        <title>WGS assembly of Glycine max.</title>
        <authorList>
            <person name="Schmutz J."/>
            <person name="Cannon S."/>
            <person name="Schlueter J."/>
            <person name="Ma J."/>
            <person name="Mitros T."/>
            <person name="Nelson W."/>
            <person name="Hyten D."/>
            <person name="Song Q."/>
            <person name="Thelen J."/>
            <person name="Cheng J."/>
            <person name="Xu D."/>
            <person name="Hellsten U."/>
            <person name="May G."/>
            <person name="Yu Y."/>
            <person name="Sakurai T."/>
            <person name="Umezawa T."/>
            <person name="Bhattacharyya M."/>
            <person name="Sandhu D."/>
            <person name="Valliyodan B."/>
            <person name="Lindquist E."/>
            <person name="Peto M."/>
            <person name="Grant D."/>
            <person name="Shu S."/>
            <person name="Goodstein D."/>
            <person name="Barry K."/>
            <person name="Futrell-Griggs M."/>
            <person name="Abernathy B."/>
            <person name="Du J."/>
            <person name="Tian Z."/>
            <person name="Zhu L."/>
            <person name="Gill N."/>
            <person name="Joshi T."/>
            <person name="Libault M."/>
            <person name="Sethuraman A."/>
            <person name="Zhang X."/>
            <person name="Shinozaki K."/>
            <person name="Nguyen H."/>
            <person name="Wing R."/>
            <person name="Cregan P."/>
            <person name="Specht J."/>
            <person name="Grimwood J."/>
            <person name="Rokhsar D."/>
            <person name="Stacey G."/>
            <person name="Shoemaker R."/>
            <person name="Jackson S."/>
        </authorList>
    </citation>
    <scope>NUCLEOTIDE SEQUENCE</scope>
    <source>
        <tissue evidence="1">Callus</tissue>
    </source>
</reference>
<proteinExistence type="predicted"/>
<dbReference type="AlphaFoldDB" id="A0A0R0LB52"/>
<dbReference type="Gramene" id="KRH74601">
    <property type="protein sequence ID" value="KRH74601"/>
    <property type="gene ID" value="GLYMA_01G030700"/>
</dbReference>
<dbReference type="Proteomes" id="UP000008827">
    <property type="component" value="Chromosome 1"/>
</dbReference>
<protein>
    <submittedName>
        <fullName evidence="1 2">Uncharacterized protein</fullName>
    </submittedName>
</protein>
<dbReference type="InParanoid" id="A0A0R0LB52"/>
<evidence type="ECO:0000313" key="1">
    <source>
        <dbReference type="EMBL" id="KRH74601.1"/>
    </source>
</evidence>
<sequence length="73" mass="8470">MKDAHKMDQTKHVTLDTLPVNTPCKITKELPFPQPKKRTNQHCKECKHTNMMTIPIPLCSKENLYRGRIVKAI</sequence>